<dbReference type="SUPFAM" id="SSF55729">
    <property type="entry name" value="Acyl-CoA N-acyltransferases (Nat)"/>
    <property type="match status" value="1"/>
</dbReference>
<evidence type="ECO:0000313" key="5">
    <source>
        <dbReference type="Proteomes" id="UP000076577"/>
    </source>
</evidence>
<dbReference type="OrthoDB" id="5459937at2"/>
<comment type="caution">
    <text evidence="4">The sequence shown here is derived from an EMBL/GenBank/DDBJ whole genome shotgun (WGS) entry which is preliminary data.</text>
</comment>
<dbReference type="PROSITE" id="PS51186">
    <property type="entry name" value="GNAT"/>
    <property type="match status" value="1"/>
</dbReference>
<feature type="domain" description="N-acetyltransferase" evidence="3">
    <location>
        <begin position="1"/>
        <end position="159"/>
    </location>
</feature>
<dbReference type="PANTHER" id="PTHR43072">
    <property type="entry name" value="N-ACETYLTRANSFERASE"/>
    <property type="match status" value="1"/>
</dbReference>
<gene>
    <name evidence="4" type="primary">yncA_1</name>
    <name evidence="4" type="ORF">PsAD2_00092</name>
</gene>
<dbReference type="InterPro" id="IPR000182">
    <property type="entry name" value="GNAT_dom"/>
</dbReference>
<proteinExistence type="predicted"/>
<organism evidence="4 5">
    <name type="scientific">Pseudovibrio axinellae</name>
    <dbReference type="NCBI Taxonomy" id="989403"/>
    <lineage>
        <taxon>Bacteria</taxon>
        <taxon>Pseudomonadati</taxon>
        <taxon>Pseudomonadota</taxon>
        <taxon>Alphaproteobacteria</taxon>
        <taxon>Hyphomicrobiales</taxon>
        <taxon>Stappiaceae</taxon>
        <taxon>Pseudovibrio</taxon>
    </lineage>
</organism>
<dbReference type="AlphaFoldDB" id="A0A166BAG3"/>
<evidence type="ECO:0000256" key="1">
    <source>
        <dbReference type="ARBA" id="ARBA00022679"/>
    </source>
</evidence>
<evidence type="ECO:0000313" key="4">
    <source>
        <dbReference type="EMBL" id="KZL22067.1"/>
    </source>
</evidence>
<protein>
    <submittedName>
        <fullName evidence="4">N-acyltransferase YncA</fullName>
        <ecNumber evidence="4">2.3.1.-</ecNumber>
    </submittedName>
</protein>
<dbReference type="Gene3D" id="3.40.630.30">
    <property type="match status" value="1"/>
</dbReference>
<sequence length="175" mass="19570">MNLRRAIKSDLPALLEIHNDAVKSLAAIWTDALETLEDRENWFDKRTAGGFPIIIAENSQGEILGYGSYGPFREKSGYDKTLEHSVYIRPEAQGKGAGSALLQVLIVLAKQDQYHVLIGAIDSENKGSIRLHERYGFKVTGELPQVGFKFGRWLDLTLMTLILNDDEAPVAYIHK</sequence>
<dbReference type="Pfam" id="PF00583">
    <property type="entry name" value="Acetyltransf_1"/>
    <property type="match status" value="1"/>
</dbReference>
<dbReference type="Proteomes" id="UP000076577">
    <property type="component" value="Unassembled WGS sequence"/>
</dbReference>
<evidence type="ECO:0000259" key="3">
    <source>
        <dbReference type="PROSITE" id="PS51186"/>
    </source>
</evidence>
<keyword evidence="1 4" id="KW-0808">Transferase</keyword>
<dbReference type="InterPro" id="IPR016181">
    <property type="entry name" value="Acyl_CoA_acyltransferase"/>
</dbReference>
<name>A0A166BAG3_9HYPH</name>
<dbReference type="EMBL" id="LMCB01000001">
    <property type="protein sequence ID" value="KZL22067.1"/>
    <property type="molecule type" value="Genomic_DNA"/>
</dbReference>
<keyword evidence="5" id="KW-1185">Reference proteome</keyword>
<dbReference type="PANTHER" id="PTHR43072:SF23">
    <property type="entry name" value="UPF0039 PROTEIN C11D3.02C"/>
    <property type="match status" value="1"/>
</dbReference>
<dbReference type="STRING" id="989403.SAMN05421798_103107"/>
<keyword evidence="2 4" id="KW-0012">Acyltransferase</keyword>
<dbReference type="CDD" id="cd04301">
    <property type="entry name" value="NAT_SF"/>
    <property type="match status" value="1"/>
</dbReference>
<accession>A0A166BAG3</accession>
<reference evidence="4 5" key="1">
    <citation type="journal article" date="2016" name="Front. Microbiol.">
        <title>Comparative Genomic Analysis Reveals a Diverse Repertoire of Genes Involved in Prokaryote-Eukaryote Interactions within the Pseudovibrio Genus.</title>
        <authorList>
            <person name="Romano S."/>
            <person name="Fernandez-Guerra A."/>
            <person name="Reen F.J."/>
            <person name="Glockner F.O."/>
            <person name="Crowley S.P."/>
            <person name="O'Sullivan O."/>
            <person name="Cotter P.D."/>
            <person name="Adams C."/>
            <person name="Dobson A.D."/>
            <person name="O'Gara F."/>
        </authorList>
    </citation>
    <scope>NUCLEOTIDE SEQUENCE [LARGE SCALE GENOMIC DNA]</scope>
    <source>
        <strain evidence="4 5">Ad2</strain>
    </source>
</reference>
<dbReference type="PATRIC" id="fig|989403.3.peg.95"/>
<dbReference type="GO" id="GO:0016747">
    <property type="term" value="F:acyltransferase activity, transferring groups other than amino-acyl groups"/>
    <property type="evidence" value="ECO:0007669"/>
    <property type="project" value="InterPro"/>
</dbReference>
<evidence type="ECO:0000256" key="2">
    <source>
        <dbReference type="ARBA" id="ARBA00023315"/>
    </source>
</evidence>
<dbReference type="EC" id="2.3.1.-" evidence="4"/>
<dbReference type="RefSeq" id="WP_068000505.1">
    <property type="nucleotide sequence ID" value="NZ_FOFM01000003.1"/>
</dbReference>